<proteinExistence type="inferred from homology"/>
<keyword evidence="11" id="KW-1185">Reference proteome</keyword>
<evidence type="ECO:0000313" key="11">
    <source>
        <dbReference type="Proteomes" id="UP000317093"/>
    </source>
</evidence>
<evidence type="ECO:0000256" key="3">
    <source>
        <dbReference type="ARBA" id="ARBA00012421"/>
    </source>
</evidence>
<dbReference type="AlphaFoldDB" id="A0A518B0T0"/>
<dbReference type="GO" id="GO:0004351">
    <property type="term" value="F:glutamate decarboxylase activity"/>
    <property type="evidence" value="ECO:0007669"/>
    <property type="project" value="UniProtKB-EC"/>
</dbReference>
<dbReference type="Gene3D" id="3.40.640.10">
    <property type="entry name" value="Type I PLP-dependent aspartate aminotransferase-like (Major domain)"/>
    <property type="match status" value="1"/>
</dbReference>
<dbReference type="OrthoDB" id="9803665at2"/>
<protein>
    <recommendedName>
        <fullName evidence="3 9">Glutamate decarboxylase</fullName>
        <ecNumber evidence="3 9">4.1.1.15</ecNumber>
    </recommendedName>
</protein>
<comment type="similarity">
    <text evidence="2 8">Belongs to the group II decarboxylase family.</text>
</comment>
<dbReference type="EC" id="4.1.1.15" evidence="3 9"/>
<accession>A0A518B0T0</accession>
<evidence type="ECO:0000256" key="4">
    <source>
        <dbReference type="ARBA" id="ARBA00022898"/>
    </source>
</evidence>
<dbReference type="EMBL" id="CP036279">
    <property type="protein sequence ID" value="QDU60588.1"/>
    <property type="molecule type" value="Genomic_DNA"/>
</dbReference>
<feature type="modified residue" description="N6-(pyridoxal phosphate)lysine" evidence="7">
    <location>
        <position position="279"/>
    </location>
</feature>
<comment type="cofactor">
    <cofactor evidence="1 7 8">
        <name>pyridoxal 5'-phosphate</name>
        <dbReference type="ChEBI" id="CHEBI:597326"/>
    </cofactor>
</comment>
<dbReference type="PANTHER" id="PTHR43321:SF3">
    <property type="entry name" value="GLUTAMATE DECARBOXYLASE"/>
    <property type="match status" value="1"/>
</dbReference>
<evidence type="ECO:0000256" key="9">
    <source>
        <dbReference type="RuleBase" id="RU361171"/>
    </source>
</evidence>
<keyword evidence="9" id="KW-0210">Decarboxylase</keyword>
<evidence type="ECO:0000256" key="7">
    <source>
        <dbReference type="PIRSR" id="PIRSR602129-50"/>
    </source>
</evidence>
<dbReference type="FunFam" id="3.90.1150.160:FF:000001">
    <property type="entry name" value="Glutamate decarboxylase"/>
    <property type="match status" value="1"/>
</dbReference>
<evidence type="ECO:0000256" key="8">
    <source>
        <dbReference type="RuleBase" id="RU000382"/>
    </source>
</evidence>
<dbReference type="Proteomes" id="UP000317093">
    <property type="component" value="Chromosome"/>
</dbReference>
<dbReference type="Pfam" id="PF00282">
    <property type="entry name" value="Pyridoxal_deC"/>
    <property type="match status" value="1"/>
</dbReference>
<keyword evidence="4 7" id="KW-0663">Pyridoxal phosphate</keyword>
<evidence type="ECO:0000256" key="5">
    <source>
        <dbReference type="ARBA" id="ARBA00023239"/>
    </source>
</evidence>
<evidence type="ECO:0000256" key="2">
    <source>
        <dbReference type="ARBA" id="ARBA00009533"/>
    </source>
</evidence>
<sequence>MLSKQVPLHEMSDSQKGHSVTYGTRYFTDSVPKYEMPDDSMPANVAYQIIHDELDLDGNPRLNLASFVTTWMEPEAEKLMMESLNKNYIDQDEYPQTTEIQNRCVNMLSRLFNSPNHETAVGTGTVGSSEAIHLAGLALKWNWRARQKAKGKPTDKPNIVMGENVQVCWEKFARYFEVEPRLVPLTESRFILGVDEALEMVDENTIAVVGILGSTYTGEFEPIKELNDKLTKLNEEKGWEVPIHVDGASGAFVAPFLYPDLEWDFRLPLVKSINASGHKYGLVHPGVGWVIWRDEAELPDDLVFHVNYLGGDQPTFNLNFSKGASQVIAQYYNFLRLGYGGYKRIMENMMDNCRFLVSELGKSDHFDFLSDDKGLPVVCFGLKGERGYTVFDISDRLRERGWIVPAYTMAPNAEHIAVLRIVVREGFSRDMAELLVEDIKRAVEYFDEAKPQVATSTPHEKKTKGVC</sequence>
<comment type="catalytic activity">
    <reaction evidence="6 9">
        <text>L-glutamate + H(+) = 4-aminobutanoate + CO2</text>
        <dbReference type="Rhea" id="RHEA:17785"/>
        <dbReference type="ChEBI" id="CHEBI:15378"/>
        <dbReference type="ChEBI" id="CHEBI:16526"/>
        <dbReference type="ChEBI" id="CHEBI:29985"/>
        <dbReference type="ChEBI" id="CHEBI:59888"/>
        <dbReference type="EC" id="4.1.1.15"/>
    </reaction>
</comment>
<dbReference type="InterPro" id="IPR010107">
    <property type="entry name" value="Glutamate_decarboxylase"/>
</dbReference>
<dbReference type="Gene3D" id="4.10.280.50">
    <property type="match status" value="1"/>
</dbReference>
<dbReference type="SUPFAM" id="SSF53383">
    <property type="entry name" value="PLP-dependent transferases"/>
    <property type="match status" value="1"/>
</dbReference>
<keyword evidence="5 8" id="KW-0456">Lyase</keyword>
<dbReference type="RefSeq" id="WP_145256669.1">
    <property type="nucleotide sequence ID" value="NZ_CP036279.1"/>
</dbReference>
<dbReference type="GO" id="GO:0030170">
    <property type="term" value="F:pyridoxal phosphate binding"/>
    <property type="evidence" value="ECO:0007669"/>
    <property type="project" value="InterPro"/>
</dbReference>
<organism evidence="10 11">
    <name type="scientific">Kolteria novifilia</name>
    <dbReference type="NCBI Taxonomy" id="2527975"/>
    <lineage>
        <taxon>Bacteria</taxon>
        <taxon>Pseudomonadati</taxon>
        <taxon>Planctomycetota</taxon>
        <taxon>Planctomycetia</taxon>
        <taxon>Kolteriales</taxon>
        <taxon>Kolteriaceae</taxon>
        <taxon>Kolteria</taxon>
    </lineage>
</organism>
<reference evidence="10 11" key="1">
    <citation type="submission" date="2019-02" db="EMBL/GenBank/DDBJ databases">
        <title>Deep-cultivation of Planctomycetes and their phenomic and genomic characterization uncovers novel biology.</title>
        <authorList>
            <person name="Wiegand S."/>
            <person name="Jogler M."/>
            <person name="Boedeker C."/>
            <person name="Pinto D."/>
            <person name="Vollmers J."/>
            <person name="Rivas-Marin E."/>
            <person name="Kohn T."/>
            <person name="Peeters S.H."/>
            <person name="Heuer A."/>
            <person name="Rast P."/>
            <person name="Oberbeckmann S."/>
            <person name="Bunk B."/>
            <person name="Jeske O."/>
            <person name="Meyerdierks A."/>
            <person name="Storesund J.E."/>
            <person name="Kallscheuer N."/>
            <person name="Luecker S."/>
            <person name="Lage O.M."/>
            <person name="Pohl T."/>
            <person name="Merkel B.J."/>
            <person name="Hornburger P."/>
            <person name="Mueller R.-W."/>
            <person name="Bruemmer F."/>
            <person name="Labrenz M."/>
            <person name="Spormann A.M."/>
            <person name="Op den Camp H."/>
            <person name="Overmann J."/>
            <person name="Amann R."/>
            <person name="Jetten M.S.M."/>
            <person name="Mascher T."/>
            <person name="Medema M.H."/>
            <person name="Devos D.P."/>
            <person name="Kaster A.-K."/>
            <person name="Ovreas L."/>
            <person name="Rohde M."/>
            <person name="Galperin M.Y."/>
            <person name="Jogler C."/>
        </authorList>
    </citation>
    <scope>NUCLEOTIDE SEQUENCE [LARGE SCALE GENOMIC DNA]</scope>
    <source>
        <strain evidence="10 11">Pan216</strain>
    </source>
</reference>
<name>A0A518B0T0_9BACT</name>
<dbReference type="FunFam" id="4.10.280.50:FF:000001">
    <property type="entry name" value="Glutamate decarboxylase"/>
    <property type="match status" value="1"/>
</dbReference>
<dbReference type="InterPro" id="IPR002129">
    <property type="entry name" value="PyrdxlP-dep_de-COase"/>
</dbReference>
<evidence type="ECO:0000256" key="6">
    <source>
        <dbReference type="ARBA" id="ARBA00048868"/>
    </source>
</evidence>
<dbReference type="KEGG" id="knv:Pan216_14350"/>
<dbReference type="FunFam" id="3.40.640.10:FF:000017">
    <property type="entry name" value="Glutamate decarboxylase"/>
    <property type="match status" value="1"/>
</dbReference>
<dbReference type="CDD" id="cd06450">
    <property type="entry name" value="DOPA_deC_like"/>
    <property type="match status" value="1"/>
</dbReference>
<dbReference type="InterPro" id="IPR015421">
    <property type="entry name" value="PyrdxlP-dep_Trfase_major"/>
</dbReference>
<evidence type="ECO:0000313" key="10">
    <source>
        <dbReference type="EMBL" id="QDU60588.1"/>
    </source>
</evidence>
<dbReference type="GO" id="GO:0006538">
    <property type="term" value="P:L-glutamate catabolic process"/>
    <property type="evidence" value="ECO:0007669"/>
    <property type="project" value="TreeGrafter"/>
</dbReference>
<gene>
    <name evidence="10" type="primary">gadB</name>
    <name evidence="10" type="ORF">Pan216_14350</name>
</gene>
<dbReference type="Gene3D" id="3.90.1150.160">
    <property type="match status" value="1"/>
</dbReference>
<dbReference type="NCBIfam" id="TIGR01788">
    <property type="entry name" value="Glu-decarb-GAD"/>
    <property type="match status" value="1"/>
</dbReference>
<dbReference type="InterPro" id="IPR015424">
    <property type="entry name" value="PyrdxlP-dep_Trfase"/>
</dbReference>
<evidence type="ECO:0000256" key="1">
    <source>
        <dbReference type="ARBA" id="ARBA00001933"/>
    </source>
</evidence>
<dbReference type="PANTHER" id="PTHR43321">
    <property type="entry name" value="GLUTAMATE DECARBOXYLASE"/>
    <property type="match status" value="1"/>
</dbReference>
<dbReference type="GO" id="GO:0005829">
    <property type="term" value="C:cytosol"/>
    <property type="evidence" value="ECO:0007669"/>
    <property type="project" value="TreeGrafter"/>
</dbReference>